<comment type="caution">
    <text evidence="1">The sequence shown here is derived from an EMBL/GenBank/DDBJ whole genome shotgun (WGS) entry which is preliminary data.</text>
</comment>
<evidence type="ECO:0000313" key="2">
    <source>
        <dbReference type="Proteomes" id="UP001163846"/>
    </source>
</evidence>
<sequence>MTRLTPMEVQRIAHKAVTIFRENAMNCCLFGSLACYMWGMVYRDPKDVDLVVLDNEWRGTEELKELLVETDRNFYLVPSRDPDATYRVLYYAVGPGCSCKIDILTTGHSTSLHLPPVPFEEVLTFVALPVMPLLPLLLMKIQGWLAHRESQKAHERAKVPQDAADVRVMLYIAVQKEVHIHDPECEWMPLWFVRQMKFRVFKFVREYPDSLEDWNRLGITQTIV</sequence>
<dbReference type="Proteomes" id="UP001163846">
    <property type="component" value="Unassembled WGS sequence"/>
</dbReference>
<dbReference type="Gene3D" id="3.30.460.40">
    <property type="match status" value="1"/>
</dbReference>
<protein>
    <submittedName>
        <fullName evidence="1">Uncharacterized protein</fullName>
    </submittedName>
</protein>
<evidence type="ECO:0000313" key="1">
    <source>
        <dbReference type="EMBL" id="KAJ3840255.1"/>
    </source>
</evidence>
<dbReference type="InterPro" id="IPR014942">
    <property type="entry name" value="AbiEii"/>
</dbReference>
<dbReference type="InterPro" id="IPR043519">
    <property type="entry name" value="NT_sf"/>
</dbReference>
<organism evidence="1 2">
    <name type="scientific">Lentinula raphanica</name>
    <dbReference type="NCBI Taxonomy" id="153919"/>
    <lineage>
        <taxon>Eukaryota</taxon>
        <taxon>Fungi</taxon>
        <taxon>Dikarya</taxon>
        <taxon>Basidiomycota</taxon>
        <taxon>Agaricomycotina</taxon>
        <taxon>Agaricomycetes</taxon>
        <taxon>Agaricomycetidae</taxon>
        <taxon>Agaricales</taxon>
        <taxon>Marasmiineae</taxon>
        <taxon>Omphalotaceae</taxon>
        <taxon>Lentinula</taxon>
    </lineage>
</organism>
<reference evidence="1" key="1">
    <citation type="submission" date="2022-08" db="EMBL/GenBank/DDBJ databases">
        <authorList>
            <consortium name="DOE Joint Genome Institute"/>
            <person name="Min B."/>
            <person name="Riley R."/>
            <person name="Sierra-Patev S."/>
            <person name="Naranjo-Ortiz M."/>
            <person name="Looney B."/>
            <person name="Konkel Z."/>
            <person name="Slot J.C."/>
            <person name="Sakamoto Y."/>
            <person name="Steenwyk J.L."/>
            <person name="Rokas A."/>
            <person name="Carro J."/>
            <person name="Camarero S."/>
            <person name="Ferreira P."/>
            <person name="Molpeceres G."/>
            <person name="Ruiz-Duenas F.J."/>
            <person name="Serrano A."/>
            <person name="Henrissat B."/>
            <person name="Drula E."/>
            <person name="Hughes K.W."/>
            <person name="Mata J.L."/>
            <person name="Ishikawa N.K."/>
            <person name="Vargas-Isla R."/>
            <person name="Ushijima S."/>
            <person name="Smith C.A."/>
            <person name="Ahrendt S."/>
            <person name="Andreopoulos W."/>
            <person name="He G."/>
            <person name="Labutti K."/>
            <person name="Lipzen A."/>
            <person name="Ng V."/>
            <person name="Sandor L."/>
            <person name="Barry K."/>
            <person name="Martinez A.T."/>
            <person name="Xiao Y."/>
            <person name="Gibbons J.G."/>
            <person name="Terashima K."/>
            <person name="Hibbett D.S."/>
            <person name="Grigoriev I.V."/>
        </authorList>
    </citation>
    <scope>NUCLEOTIDE SEQUENCE</scope>
    <source>
        <strain evidence="1">TFB9207</strain>
    </source>
</reference>
<gene>
    <name evidence="1" type="ORF">F5878DRAFT_659577</name>
</gene>
<keyword evidence="2" id="KW-1185">Reference proteome</keyword>
<accession>A0AA38UGF7</accession>
<dbReference type="PROSITE" id="PS51257">
    <property type="entry name" value="PROKAR_LIPOPROTEIN"/>
    <property type="match status" value="1"/>
</dbReference>
<dbReference type="AlphaFoldDB" id="A0AA38UGF7"/>
<dbReference type="Pfam" id="PF08843">
    <property type="entry name" value="AbiEii"/>
    <property type="match status" value="1"/>
</dbReference>
<dbReference type="EMBL" id="MU806087">
    <property type="protein sequence ID" value="KAJ3840255.1"/>
    <property type="molecule type" value="Genomic_DNA"/>
</dbReference>
<dbReference type="SUPFAM" id="SSF81301">
    <property type="entry name" value="Nucleotidyltransferase"/>
    <property type="match status" value="1"/>
</dbReference>
<name>A0AA38UGF7_9AGAR</name>
<proteinExistence type="predicted"/>